<organism evidence="1">
    <name type="scientific">Raoultella planticola</name>
    <name type="common">Klebsiella planticola</name>
    <dbReference type="NCBI Taxonomy" id="575"/>
    <lineage>
        <taxon>Bacteria</taxon>
        <taxon>Pseudomonadati</taxon>
        <taxon>Pseudomonadota</taxon>
        <taxon>Gammaproteobacteria</taxon>
        <taxon>Enterobacterales</taxon>
        <taxon>Enterobacteriaceae</taxon>
        <taxon>Klebsiella/Raoultella group</taxon>
        <taxon>Raoultella</taxon>
    </lineage>
</organism>
<proteinExistence type="predicted"/>
<gene>
    <name evidence="1" type="ORF">pKpNDM1_00368</name>
</gene>
<sequence>MEHSALCRFDTSRLYPTTLNLQDIKLCPDHLVEHDCAAQFLFITMVVA</sequence>
<dbReference type="EMBL" id="JX515588">
    <property type="protein sequence ID" value="AGO89170.1"/>
    <property type="molecule type" value="Genomic_DNA"/>
</dbReference>
<evidence type="ECO:0000313" key="1">
    <source>
        <dbReference type="EMBL" id="AGO89170.1"/>
    </source>
</evidence>
<dbReference type="AlphaFoldDB" id="W8CUK6"/>
<name>W8CUK6_RAOPL</name>
<protein>
    <submittedName>
        <fullName evidence="1">Uncharacterized protein</fullName>
    </submittedName>
</protein>
<keyword evidence="1" id="KW-0614">Plasmid</keyword>
<accession>W8CUK6</accession>
<reference evidence="1" key="1">
    <citation type="journal article" date="2014" name="PLoS ONE">
        <title>Sequential Isolation in a Patient of Raoultella planticola and Escherichia coli Bearing a Novel ISCR1 Element Carrying blaNDM-1.</title>
        <authorList>
            <person name="Li J."/>
            <person name="Lan R."/>
            <person name="Xiong Y."/>
            <person name="Ye C."/>
            <person name="Yuan M."/>
            <person name="Liu X."/>
            <person name="Chen X."/>
            <person name="Yu D."/>
            <person name="Liu B."/>
            <person name="Lin W."/>
            <person name="Bai X."/>
            <person name="Wang Y."/>
            <person name="Sun Q."/>
            <person name="Wang Y."/>
            <person name="Zhao H."/>
            <person name="Meng Q."/>
            <person name="Chen Q."/>
            <person name="Zhao A."/>
            <person name="Xu J."/>
        </authorList>
    </citation>
    <scope>NUCLEOTIDE SEQUENCE</scope>
    <source>
        <strain evidence="1">KpNDM1</strain>
        <plasmid evidence="1">pKpNDM1</plasmid>
    </source>
</reference>
<geneLocation type="plasmid" evidence="1">
    <name>pKpNDM1</name>
</geneLocation>